<organism evidence="1 2">
    <name type="scientific">Punica granatum</name>
    <name type="common">Pomegranate</name>
    <dbReference type="NCBI Taxonomy" id="22663"/>
    <lineage>
        <taxon>Eukaryota</taxon>
        <taxon>Viridiplantae</taxon>
        <taxon>Streptophyta</taxon>
        <taxon>Embryophyta</taxon>
        <taxon>Tracheophyta</taxon>
        <taxon>Spermatophyta</taxon>
        <taxon>Magnoliopsida</taxon>
        <taxon>eudicotyledons</taxon>
        <taxon>Gunneridae</taxon>
        <taxon>Pentapetalae</taxon>
        <taxon>rosids</taxon>
        <taxon>malvids</taxon>
        <taxon>Myrtales</taxon>
        <taxon>Lythraceae</taxon>
        <taxon>Punica</taxon>
    </lineage>
</organism>
<evidence type="ECO:0000313" key="1">
    <source>
        <dbReference type="EMBL" id="PKI49246.1"/>
    </source>
</evidence>
<dbReference type="PANTHER" id="PTHR48475">
    <property type="entry name" value="RIBONUCLEASE H"/>
    <property type="match status" value="1"/>
</dbReference>
<reference evidence="1 2" key="1">
    <citation type="submission" date="2017-11" db="EMBL/GenBank/DDBJ databases">
        <title>De-novo sequencing of pomegranate (Punica granatum L.) genome.</title>
        <authorList>
            <person name="Akparov Z."/>
            <person name="Amiraslanov A."/>
            <person name="Hajiyeva S."/>
            <person name="Abbasov M."/>
            <person name="Kaur K."/>
            <person name="Hamwieh A."/>
            <person name="Solovyev V."/>
            <person name="Salamov A."/>
            <person name="Braich B."/>
            <person name="Kosarev P."/>
            <person name="Mahmoud A."/>
            <person name="Hajiyev E."/>
            <person name="Babayeva S."/>
            <person name="Izzatullayeva V."/>
            <person name="Mammadov A."/>
            <person name="Mammadov A."/>
            <person name="Sharifova S."/>
            <person name="Ojaghi J."/>
            <person name="Eynullazada K."/>
            <person name="Bayramov B."/>
            <person name="Abdulazimova A."/>
            <person name="Shahmuradov I."/>
        </authorList>
    </citation>
    <scope>NUCLEOTIDE SEQUENCE [LARGE SCALE GENOMIC DNA]</scope>
    <source>
        <strain evidence="2">cv. AG2017</strain>
        <tissue evidence="1">Leaf</tissue>
    </source>
</reference>
<proteinExistence type="predicted"/>
<protein>
    <recommendedName>
        <fullName evidence="3">Integrase zinc-binding domain-containing protein</fullName>
    </recommendedName>
</protein>
<name>A0A2I0J0N2_PUNGR</name>
<dbReference type="Gene3D" id="1.10.340.70">
    <property type="match status" value="1"/>
</dbReference>
<evidence type="ECO:0000313" key="2">
    <source>
        <dbReference type="Proteomes" id="UP000233551"/>
    </source>
</evidence>
<dbReference type="AlphaFoldDB" id="A0A2I0J0N2"/>
<evidence type="ECO:0008006" key="3">
    <source>
        <dbReference type="Google" id="ProtNLM"/>
    </source>
</evidence>
<dbReference type="Proteomes" id="UP000233551">
    <property type="component" value="Unassembled WGS sequence"/>
</dbReference>
<dbReference type="PANTHER" id="PTHR48475:SF1">
    <property type="entry name" value="RNASE H TYPE-1 DOMAIN-CONTAINING PROTEIN"/>
    <property type="match status" value="1"/>
</dbReference>
<keyword evidence="2" id="KW-1185">Reference proteome</keyword>
<comment type="caution">
    <text evidence="1">The sequence shown here is derived from an EMBL/GenBank/DDBJ whole genome shotgun (WGS) entry which is preliminary data.</text>
</comment>
<dbReference type="EMBL" id="PGOL01002258">
    <property type="protein sequence ID" value="PKI49246.1"/>
    <property type="molecule type" value="Genomic_DNA"/>
</dbReference>
<gene>
    <name evidence="1" type="ORF">CRG98_030355</name>
</gene>
<accession>A0A2I0J0N2</accession>
<sequence length="311" mass="35526">MRNIAKWRCQLTEYDIEYVSCTSVKGQEIADHLAEFPIEDNTLINFDFPNEGIFQLDSKEDKPTKGRLPFHQQRGQIRGMHPWPAGGDRFQSEGARGVWGFHAHNFPNAGPMENEGRVASAIPRVSREKLAENFEKILFTYTPLIKNQFADALAILASMCPTFANSHYRKTLRRLAAHYFPSGETLYCRSFNATLLRCVDENEAQRLMGEMHEGSCEPHMNGLMLAKKLMSLGYFWSTKETDCVKHVRHCYLCQVYADQIKAPPNELHLMAAPWPFSMWGIDVIGHINPKASNEHLFIWWQSTTSPSGSRS</sequence>